<feature type="transmembrane region" description="Helical" evidence="1">
    <location>
        <begin position="80"/>
        <end position="98"/>
    </location>
</feature>
<dbReference type="Proteomes" id="UP000624703">
    <property type="component" value="Unassembled WGS sequence"/>
</dbReference>
<evidence type="ECO:0000256" key="1">
    <source>
        <dbReference type="SAM" id="Phobius"/>
    </source>
</evidence>
<organism evidence="3 4">
    <name type="scientific">Persicirhabdus sediminis</name>
    <dbReference type="NCBI Taxonomy" id="454144"/>
    <lineage>
        <taxon>Bacteria</taxon>
        <taxon>Pseudomonadati</taxon>
        <taxon>Verrucomicrobiota</taxon>
        <taxon>Verrucomicrobiia</taxon>
        <taxon>Verrucomicrobiales</taxon>
        <taxon>Verrucomicrobiaceae</taxon>
        <taxon>Persicirhabdus</taxon>
    </lineage>
</organism>
<feature type="transmembrane region" description="Helical" evidence="1">
    <location>
        <begin position="44"/>
        <end position="68"/>
    </location>
</feature>
<feature type="domain" description="DUF4126" evidence="2">
    <location>
        <begin position="8"/>
        <end position="184"/>
    </location>
</feature>
<feature type="transmembrane region" description="Helical" evidence="1">
    <location>
        <begin position="105"/>
        <end position="123"/>
    </location>
</feature>
<dbReference type="RefSeq" id="WP_200310702.1">
    <property type="nucleotide sequence ID" value="NZ_JAENIM010000031.1"/>
</dbReference>
<accession>A0A8J7SIT7</accession>
<reference evidence="3" key="1">
    <citation type="submission" date="2021-01" db="EMBL/GenBank/DDBJ databases">
        <title>Modified the classification status of verrucomicrobia.</title>
        <authorList>
            <person name="Feng X."/>
        </authorList>
    </citation>
    <scope>NUCLEOTIDE SEQUENCE</scope>
    <source>
        <strain evidence="3">_KCTC 22039</strain>
    </source>
</reference>
<dbReference type="InterPro" id="IPR025196">
    <property type="entry name" value="DUF4126"/>
</dbReference>
<keyword evidence="1" id="KW-0812">Transmembrane</keyword>
<dbReference type="AlphaFoldDB" id="A0A8J7SIT7"/>
<evidence type="ECO:0000313" key="3">
    <source>
        <dbReference type="EMBL" id="MBK1790676.1"/>
    </source>
</evidence>
<keyword evidence="1" id="KW-0472">Membrane</keyword>
<sequence>MEIIEQLGLALGFASLAGLNLYLTVFLAGIAVRFQWVELAEQHMALATLGNDWVLGVAGVLFLIEFFADKVPWVDSTWDSIHTVIRPAGGIMLALAALGKMDPSITVIAAMLAGGTSLLTHSAKAGMRLVTNLIPEPTTNTATSVGASVAEDTIVIGGLSLMALNPAIAFFAFLALVIFALFLSRFAYSQLKKVGASCKQLCKRLKWAG</sequence>
<name>A0A8J7SIT7_9BACT</name>
<keyword evidence="1" id="KW-1133">Transmembrane helix</keyword>
<comment type="caution">
    <text evidence="3">The sequence shown here is derived from an EMBL/GenBank/DDBJ whole genome shotgun (WGS) entry which is preliminary data.</text>
</comment>
<dbReference type="EMBL" id="JAENIM010000031">
    <property type="protein sequence ID" value="MBK1790676.1"/>
    <property type="molecule type" value="Genomic_DNA"/>
</dbReference>
<evidence type="ECO:0000313" key="4">
    <source>
        <dbReference type="Proteomes" id="UP000624703"/>
    </source>
</evidence>
<protein>
    <submittedName>
        <fullName evidence="3">DUF4126 domain-containing protein</fullName>
    </submittedName>
</protein>
<gene>
    <name evidence="3" type="ORF">JIN82_05850</name>
</gene>
<feature type="transmembrane region" description="Helical" evidence="1">
    <location>
        <begin position="163"/>
        <end position="183"/>
    </location>
</feature>
<proteinExistence type="predicted"/>
<evidence type="ECO:0000259" key="2">
    <source>
        <dbReference type="Pfam" id="PF13548"/>
    </source>
</evidence>
<feature type="transmembrane region" description="Helical" evidence="1">
    <location>
        <begin position="6"/>
        <end position="32"/>
    </location>
</feature>
<dbReference type="Pfam" id="PF13548">
    <property type="entry name" value="DUF4126"/>
    <property type="match status" value="1"/>
</dbReference>
<keyword evidence="4" id="KW-1185">Reference proteome</keyword>